<organism evidence="4">
    <name type="scientific">Gongylonema pulchrum</name>
    <dbReference type="NCBI Taxonomy" id="637853"/>
    <lineage>
        <taxon>Eukaryota</taxon>
        <taxon>Metazoa</taxon>
        <taxon>Ecdysozoa</taxon>
        <taxon>Nematoda</taxon>
        <taxon>Chromadorea</taxon>
        <taxon>Rhabditida</taxon>
        <taxon>Spirurina</taxon>
        <taxon>Spiruromorpha</taxon>
        <taxon>Spiruroidea</taxon>
        <taxon>Gongylonematidae</taxon>
        <taxon>Gongylonema</taxon>
    </lineage>
</organism>
<evidence type="ECO:0000256" key="1">
    <source>
        <dbReference type="SAM" id="MobiDB-lite"/>
    </source>
</evidence>
<feature type="compositionally biased region" description="Basic and acidic residues" evidence="1">
    <location>
        <begin position="15"/>
        <end position="28"/>
    </location>
</feature>
<evidence type="ECO:0000313" key="3">
    <source>
        <dbReference type="Proteomes" id="UP000271098"/>
    </source>
</evidence>
<protein>
    <submittedName>
        <fullName evidence="2 4">Uncharacterized protein</fullName>
    </submittedName>
</protein>
<reference evidence="4" key="1">
    <citation type="submission" date="2016-06" db="UniProtKB">
        <authorList>
            <consortium name="WormBaseParasite"/>
        </authorList>
    </citation>
    <scope>IDENTIFICATION</scope>
</reference>
<evidence type="ECO:0000313" key="4">
    <source>
        <dbReference type="WBParaSite" id="GPUH_0000456201-mRNA-1"/>
    </source>
</evidence>
<feature type="region of interest" description="Disordered" evidence="1">
    <location>
        <begin position="1"/>
        <end position="54"/>
    </location>
</feature>
<dbReference type="WBParaSite" id="GPUH_0000456201-mRNA-1">
    <property type="protein sequence ID" value="GPUH_0000456201-mRNA-1"/>
    <property type="gene ID" value="GPUH_0000456201"/>
</dbReference>
<dbReference type="EMBL" id="UYRT01008715">
    <property type="protein sequence ID" value="VDK45788.1"/>
    <property type="molecule type" value="Genomic_DNA"/>
</dbReference>
<gene>
    <name evidence="2" type="ORF">GPUH_LOCUS4555</name>
</gene>
<feature type="region of interest" description="Disordered" evidence="1">
    <location>
        <begin position="105"/>
        <end position="126"/>
    </location>
</feature>
<name>A0A183D764_9BILA</name>
<keyword evidence="3" id="KW-1185">Reference proteome</keyword>
<sequence>MDKDAEGSGFEEEEQPQREYGKEEKDEATTTILPPPPYIHTPPQYAHDSSSPSLYAASSGQQFIVGELTDSLILPFCEPVAVDAERIPMPALQRAQILKTYYSPPEKYELEDNSDGTGSNSGGWRL</sequence>
<dbReference type="Proteomes" id="UP000271098">
    <property type="component" value="Unassembled WGS sequence"/>
</dbReference>
<proteinExistence type="predicted"/>
<dbReference type="AlphaFoldDB" id="A0A183D764"/>
<accession>A0A183D764</accession>
<evidence type="ECO:0000313" key="2">
    <source>
        <dbReference type="EMBL" id="VDK45788.1"/>
    </source>
</evidence>
<reference evidence="2 3" key="2">
    <citation type="submission" date="2018-11" db="EMBL/GenBank/DDBJ databases">
        <authorList>
            <consortium name="Pathogen Informatics"/>
        </authorList>
    </citation>
    <scope>NUCLEOTIDE SEQUENCE [LARGE SCALE GENOMIC DNA]</scope>
</reference>